<keyword evidence="3" id="KW-1185">Reference proteome</keyword>
<gene>
    <name evidence="2" type="ORF">M422DRAFT_273993</name>
</gene>
<reference evidence="2 3" key="1">
    <citation type="submission" date="2014-06" db="EMBL/GenBank/DDBJ databases">
        <title>Evolutionary Origins and Diversification of the Mycorrhizal Mutualists.</title>
        <authorList>
            <consortium name="DOE Joint Genome Institute"/>
            <consortium name="Mycorrhizal Genomics Consortium"/>
            <person name="Kohler A."/>
            <person name="Kuo A."/>
            <person name="Nagy L.G."/>
            <person name="Floudas D."/>
            <person name="Copeland A."/>
            <person name="Barry K.W."/>
            <person name="Cichocki N."/>
            <person name="Veneault-Fourrey C."/>
            <person name="LaButti K."/>
            <person name="Lindquist E.A."/>
            <person name="Lipzen A."/>
            <person name="Lundell T."/>
            <person name="Morin E."/>
            <person name="Murat C."/>
            <person name="Riley R."/>
            <person name="Ohm R."/>
            <person name="Sun H."/>
            <person name="Tunlid A."/>
            <person name="Henrissat B."/>
            <person name="Grigoriev I.V."/>
            <person name="Hibbett D.S."/>
            <person name="Martin F."/>
        </authorList>
    </citation>
    <scope>NUCLEOTIDE SEQUENCE [LARGE SCALE GENOMIC DNA]</scope>
    <source>
        <strain evidence="2 3">SS14</strain>
    </source>
</reference>
<dbReference type="HOGENOM" id="CLU_652411_0_0_1"/>
<proteinExistence type="predicted"/>
<feature type="compositionally biased region" description="Basic residues" evidence="1">
    <location>
        <begin position="105"/>
        <end position="129"/>
    </location>
</feature>
<dbReference type="AlphaFoldDB" id="A0A0C9T7R8"/>
<name>A0A0C9T7R8_SPHS4</name>
<evidence type="ECO:0000256" key="1">
    <source>
        <dbReference type="SAM" id="MobiDB-lite"/>
    </source>
</evidence>
<sequence>MRSSSSPIISSPLNRFAGPSVHFFNDPSTEPSEDLPPSEVAPADMMDVDDPEAMDDREATPTARVYNGCCSTPSPHATSEHPEDPFALMSELSVLNSPEKEGKGRPKGTKKLERRRMARMTPRSRLKRQQKVDSERKARSSKKKAEKRHREKEEKKAAEKEKKEQMELVRVENETVRIQAVLGAMKEHGFKTVWQFCETFLATKHPQLSSQVTQLIRDHHPEIQHALARRDPVQHSELAIETVKGVIQSEIAALAELLRRQEKTAVSDILDAFSEIRLESGLGSAASIEETAPMLVEMLRESVLSKAKLAIIEDGKDLRRDHNIIIYTICCMLAFTRKEKASNLQLVIGLYLLASGARKNLVDVLAHAGLTLSYRSIIRQVKNLSEEATANIGRIFREQMCGIVWDNLNIAFRVGEQRTNN</sequence>
<feature type="compositionally biased region" description="Low complexity" evidence="1">
    <location>
        <begin position="1"/>
        <end position="12"/>
    </location>
</feature>
<dbReference type="EMBL" id="KN837435">
    <property type="protein sequence ID" value="KIJ25073.1"/>
    <property type="molecule type" value="Genomic_DNA"/>
</dbReference>
<dbReference type="OrthoDB" id="5424058at2759"/>
<organism evidence="2 3">
    <name type="scientific">Sphaerobolus stellatus (strain SS14)</name>
    <dbReference type="NCBI Taxonomy" id="990650"/>
    <lineage>
        <taxon>Eukaryota</taxon>
        <taxon>Fungi</taxon>
        <taxon>Dikarya</taxon>
        <taxon>Basidiomycota</taxon>
        <taxon>Agaricomycotina</taxon>
        <taxon>Agaricomycetes</taxon>
        <taxon>Phallomycetidae</taxon>
        <taxon>Geastrales</taxon>
        <taxon>Sphaerobolaceae</taxon>
        <taxon>Sphaerobolus</taxon>
    </lineage>
</organism>
<protein>
    <submittedName>
        <fullName evidence="2">Uncharacterized protein</fullName>
    </submittedName>
</protein>
<evidence type="ECO:0000313" key="3">
    <source>
        <dbReference type="Proteomes" id="UP000054279"/>
    </source>
</evidence>
<evidence type="ECO:0000313" key="2">
    <source>
        <dbReference type="EMBL" id="KIJ25073.1"/>
    </source>
</evidence>
<feature type="compositionally biased region" description="Basic residues" evidence="1">
    <location>
        <begin position="139"/>
        <end position="150"/>
    </location>
</feature>
<feature type="region of interest" description="Disordered" evidence="1">
    <location>
        <begin position="1"/>
        <end position="164"/>
    </location>
</feature>
<accession>A0A0C9T7R8</accession>
<dbReference type="Proteomes" id="UP000054279">
    <property type="component" value="Unassembled WGS sequence"/>
</dbReference>
<feature type="compositionally biased region" description="Basic and acidic residues" evidence="1">
    <location>
        <begin position="151"/>
        <end position="164"/>
    </location>
</feature>